<dbReference type="Proteomes" id="UP000002432">
    <property type="component" value="Chromosome"/>
</dbReference>
<accession>Q1IS32</accession>
<dbReference type="STRING" id="204669.Acid345_1316"/>
<keyword evidence="2" id="KW-1185">Reference proteome</keyword>
<dbReference type="RefSeq" id="WP_011522120.1">
    <property type="nucleotide sequence ID" value="NC_008009.1"/>
</dbReference>
<dbReference type="EnsemblBacteria" id="ABF40318">
    <property type="protein sequence ID" value="ABF40318"/>
    <property type="gene ID" value="Acid345_1316"/>
</dbReference>
<dbReference type="KEGG" id="aba:Acid345_1316"/>
<gene>
    <name evidence="1" type="ordered locus">Acid345_1316</name>
</gene>
<organism evidence="1 2">
    <name type="scientific">Koribacter versatilis (strain Ellin345)</name>
    <dbReference type="NCBI Taxonomy" id="204669"/>
    <lineage>
        <taxon>Bacteria</taxon>
        <taxon>Pseudomonadati</taxon>
        <taxon>Acidobacteriota</taxon>
        <taxon>Terriglobia</taxon>
        <taxon>Terriglobales</taxon>
        <taxon>Candidatus Korobacteraceae</taxon>
        <taxon>Candidatus Korobacter</taxon>
    </lineage>
</organism>
<dbReference type="EMBL" id="CP000360">
    <property type="protein sequence ID" value="ABF40318.1"/>
    <property type="molecule type" value="Genomic_DNA"/>
</dbReference>
<reference evidence="1 2" key="1">
    <citation type="journal article" date="2009" name="Appl. Environ. Microbiol.">
        <title>Three genomes from the phylum Acidobacteria provide insight into the lifestyles of these microorganisms in soils.</title>
        <authorList>
            <person name="Ward N.L."/>
            <person name="Challacombe J.F."/>
            <person name="Janssen P.H."/>
            <person name="Henrissat B."/>
            <person name="Coutinho P.M."/>
            <person name="Wu M."/>
            <person name="Xie G."/>
            <person name="Haft D.H."/>
            <person name="Sait M."/>
            <person name="Badger J."/>
            <person name="Barabote R.D."/>
            <person name="Bradley B."/>
            <person name="Brettin T.S."/>
            <person name="Brinkac L.M."/>
            <person name="Bruce D."/>
            <person name="Creasy T."/>
            <person name="Daugherty S.C."/>
            <person name="Davidsen T.M."/>
            <person name="DeBoy R.T."/>
            <person name="Detter J.C."/>
            <person name="Dodson R.J."/>
            <person name="Durkin A.S."/>
            <person name="Ganapathy A."/>
            <person name="Gwinn-Giglio M."/>
            <person name="Han C.S."/>
            <person name="Khouri H."/>
            <person name="Kiss H."/>
            <person name="Kothari S.P."/>
            <person name="Madupu R."/>
            <person name="Nelson K.E."/>
            <person name="Nelson W.C."/>
            <person name="Paulsen I."/>
            <person name="Penn K."/>
            <person name="Ren Q."/>
            <person name="Rosovitz M.J."/>
            <person name="Selengut J.D."/>
            <person name="Shrivastava S."/>
            <person name="Sullivan S.A."/>
            <person name="Tapia R."/>
            <person name="Thompson L.S."/>
            <person name="Watkins K.L."/>
            <person name="Yang Q."/>
            <person name="Yu C."/>
            <person name="Zafar N."/>
            <person name="Zhou L."/>
            <person name="Kuske C.R."/>
        </authorList>
    </citation>
    <scope>NUCLEOTIDE SEQUENCE [LARGE SCALE GENOMIC DNA]</scope>
    <source>
        <strain evidence="1 2">Ellin345</strain>
    </source>
</reference>
<evidence type="ECO:0000313" key="2">
    <source>
        <dbReference type="Proteomes" id="UP000002432"/>
    </source>
</evidence>
<evidence type="ECO:0000313" key="1">
    <source>
        <dbReference type="EMBL" id="ABF40318.1"/>
    </source>
</evidence>
<proteinExistence type="predicted"/>
<dbReference type="OrthoDB" id="128593at2"/>
<protein>
    <submittedName>
        <fullName evidence="1">Uncharacterized protein</fullName>
    </submittedName>
</protein>
<dbReference type="AlphaFoldDB" id="Q1IS32"/>
<name>Q1IS32_KORVE</name>
<sequence length="192" mass="21393">MIFGFNTDVKFKGTVYHIQSEARKHDQHLQTQVFVRGRCIGKKATPYGEHAADPDFSDDKMHEMLKVQHKGVVEAVREGRVGEVLHETYGIPTANGFTLQWSNAHSVVQEGVVVMRFLVSLAGAPCNGARLISKVVFPDREPIFTELKCDVGGSVETRVPAEDEGLETASIYVQAHYGDHIATRKYRLRQVG</sequence>
<dbReference type="HOGENOM" id="CLU_1413523_0_0_0"/>